<evidence type="ECO:0000313" key="2">
    <source>
        <dbReference type="EMBL" id="GAG90439.1"/>
    </source>
</evidence>
<feature type="non-terminal residue" evidence="2">
    <location>
        <position position="1"/>
    </location>
</feature>
<gene>
    <name evidence="2" type="ORF">S01H4_50134</name>
</gene>
<feature type="region of interest" description="Disordered" evidence="1">
    <location>
        <begin position="1"/>
        <end position="69"/>
    </location>
</feature>
<organism evidence="2">
    <name type="scientific">marine sediment metagenome</name>
    <dbReference type="NCBI Taxonomy" id="412755"/>
    <lineage>
        <taxon>unclassified sequences</taxon>
        <taxon>metagenomes</taxon>
        <taxon>ecological metagenomes</taxon>
    </lineage>
</organism>
<protein>
    <submittedName>
        <fullName evidence="2">Uncharacterized protein</fullName>
    </submittedName>
</protein>
<sequence length="69" mass="7396">LPGDMVSSLNVSLAKTPRGKGIDADARANADGDNQYMVRQDNSQRSDGLIPQPGHPEGINNIIKSHGYH</sequence>
<reference evidence="2" key="1">
    <citation type="journal article" date="2014" name="Front. Microbiol.">
        <title>High frequency of phylogenetically diverse reductive dehalogenase-homologous genes in deep subseafloor sedimentary metagenomes.</title>
        <authorList>
            <person name="Kawai M."/>
            <person name="Futagami T."/>
            <person name="Toyoda A."/>
            <person name="Takaki Y."/>
            <person name="Nishi S."/>
            <person name="Hori S."/>
            <person name="Arai W."/>
            <person name="Tsubouchi T."/>
            <person name="Morono Y."/>
            <person name="Uchiyama I."/>
            <person name="Ito T."/>
            <person name="Fujiyama A."/>
            <person name="Inagaki F."/>
            <person name="Takami H."/>
        </authorList>
    </citation>
    <scope>NUCLEOTIDE SEQUENCE</scope>
    <source>
        <strain evidence="2">Expedition CK06-06</strain>
    </source>
</reference>
<comment type="caution">
    <text evidence="2">The sequence shown here is derived from an EMBL/GenBank/DDBJ whole genome shotgun (WGS) entry which is preliminary data.</text>
</comment>
<name>X1B3Y9_9ZZZZ</name>
<evidence type="ECO:0000256" key="1">
    <source>
        <dbReference type="SAM" id="MobiDB-lite"/>
    </source>
</evidence>
<proteinExistence type="predicted"/>
<accession>X1B3Y9</accession>
<dbReference type="AlphaFoldDB" id="X1B3Y9"/>
<feature type="compositionally biased region" description="Basic and acidic residues" evidence="1">
    <location>
        <begin position="20"/>
        <end position="30"/>
    </location>
</feature>
<dbReference type="EMBL" id="BART01028434">
    <property type="protein sequence ID" value="GAG90439.1"/>
    <property type="molecule type" value="Genomic_DNA"/>
</dbReference>